<dbReference type="OrthoDB" id="674604at2759"/>
<dbReference type="PANTHER" id="PTHR10622:SF10">
    <property type="entry name" value="HET DOMAIN-CONTAINING PROTEIN"/>
    <property type="match status" value="1"/>
</dbReference>
<dbReference type="STRING" id="1076935.U4KZP5"/>
<dbReference type="AlphaFoldDB" id="U4KZP5"/>
<dbReference type="PANTHER" id="PTHR10622">
    <property type="entry name" value="HET DOMAIN-CONTAINING PROTEIN"/>
    <property type="match status" value="1"/>
</dbReference>
<keyword evidence="2" id="KW-1185">Reference proteome</keyword>
<name>U4KZP5_PYROM</name>
<gene>
    <name evidence="1" type="ORF">PCON_07564</name>
</gene>
<evidence type="ECO:0000313" key="2">
    <source>
        <dbReference type="Proteomes" id="UP000018144"/>
    </source>
</evidence>
<dbReference type="EMBL" id="HF935384">
    <property type="protein sequence ID" value="CCX07975.1"/>
    <property type="molecule type" value="Genomic_DNA"/>
</dbReference>
<organism evidence="1 2">
    <name type="scientific">Pyronema omphalodes (strain CBS 100304)</name>
    <name type="common">Pyronema confluens</name>
    <dbReference type="NCBI Taxonomy" id="1076935"/>
    <lineage>
        <taxon>Eukaryota</taxon>
        <taxon>Fungi</taxon>
        <taxon>Dikarya</taxon>
        <taxon>Ascomycota</taxon>
        <taxon>Pezizomycotina</taxon>
        <taxon>Pezizomycetes</taxon>
        <taxon>Pezizales</taxon>
        <taxon>Pyronemataceae</taxon>
        <taxon>Pyronema</taxon>
    </lineage>
</organism>
<protein>
    <submittedName>
        <fullName evidence="1">Similar to Vegetative incompatibility protein HET-E-1 acc. no. Q00808</fullName>
    </submittedName>
</protein>
<dbReference type="Proteomes" id="UP000018144">
    <property type="component" value="Unassembled WGS sequence"/>
</dbReference>
<reference evidence="1 2" key="1">
    <citation type="journal article" date="2013" name="PLoS Genet.">
        <title>The genome and development-dependent transcriptomes of Pyronema confluens: a window into fungal evolution.</title>
        <authorList>
            <person name="Traeger S."/>
            <person name="Altegoer F."/>
            <person name="Freitag M."/>
            <person name="Gabaldon T."/>
            <person name="Kempken F."/>
            <person name="Kumar A."/>
            <person name="Marcet-Houben M."/>
            <person name="Poggeler S."/>
            <person name="Stajich J.E."/>
            <person name="Nowrousian M."/>
        </authorList>
    </citation>
    <scope>NUCLEOTIDE SEQUENCE [LARGE SCALE GENOMIC DNA]</scope>
    <source>
        <strain evidence="2">CBS 100304</strain>
        <tissue evidence="1">Vegetative mycelium</tissue>
    </source>
</reference>
<evidence type="ECO:0000313" key="1">
    <source>
        <dbReference type="EMBL" id="CCX07975.1"/>
    </source>
</evidence>
<accession>U4KZP5</accession>
<sequence>MSWASGQKTTRTEDVAYCLMGILGINMPILYVEGKNAFFRLQKEIIQNYICLGYWTSVLARSPDDFYNSSRVVQRNRGLQPVQIRRNFYRSPYSITNLGLCISLPFIESQAFLEAMLDGKYILLILFLEQESTPNEPALWARIGCYLYNRKDRDDDDGLVNRETIYIRAEKDNHWIDPILR</sequence>
<proteinExistence type="predicted"/>